<keyword evidence="2" id="KW-1133">Transmembrane helix</keyword>
<feature type="transmembrane region" description="Helical" evidence="2">
    <location>
        <begin position="106"/>
        <end position="128"/>
    </location>
</feature>
<sequence length="308" mass="32361">MSTPPEPPQQPSDAPAQPSAYPYPHPQSPPASGGPMGFPPAAPPTQAGQQSVYAQPTLVGQQGGPPQANPYAQQGAPQQVNPYVQQGPYPVVGPPPTGRGGGAGKAVLWAAVGALVASAGWAAGVFLLGGFGTDPDLRGYSAPANLCNTADYSSFKDEYPDTDGSPTHNTLEDDALDQGYCSISLKKTSSTYADAYLSSQLDLHKKTDPGPEFTATWKNYDDSHTGYDVDTVTGIGDEAYLVSDDTTGSSSSGSLYATLAVRDGWVTYTMTYSAYLSSYDTDEDPPKLDEVSDWLKTDAKSTLDDLRD</sequence>
<gene>
    <name evidence="3" type="ORF">ACFPIH_33515</name>
</gene>
<feature type="compositionally biased region" description="Low complexity" evidence="1">
    <location>
        <begin position="11"/>
        <end position="20"/>
    </location>
</feature>
<organism evidence="3 4">
    <name type="scientific">Streptomyces vulcanius</name>
    <dbReference type="NCBI Taxonomy" id="1441876"/>
    <lineage>
        <taxon>Bacteria</taxon>
        <taxon>Bacillati</taxon>
        <taxon>Actinomycetota</taxon>
        <taxon>Actinomycetes</taxon>
        <taxon>Kitasatosporales</taxon>
        <taxon>Streptomycetaceae</taxon>
        <taxon>Streptomyces</taxon>
    </lineage>
</organism>
<feature type="region of interest" description="Disordered" evidence="1">
    <location>
        <begin position="1"/>
        <end position="76"/>
    </location>
</feature>
<evidence type="ECO:0000313" key="3">
    <source>
        <dbReference type="EMBL" id="MFC4504368.1"/>
    </source>
</evidence>
<dbReference type="RefSeq" id="WP_381166798.1">
    <property type="nucleotide sequence ID" value="NZ_JBHSFK010000026.1"/>
</dbReference>
<keyword evidence="4" id="KW-1185">Reference proteome</keyword>
<dbReference type="Proteomes" id="UP001595839">
    <property type="component" value="Unassembled WGS sequence"/>
</dbReference>
<feature type="compositionally biased region" description="Polar residues" evidence="1">
    <location>
        <begin position="51"/>
        <end position="60"/>
    </location>
</feature>
<feature type="compositionally biased region" description="Pro residues" evidence="1">
    <location>
        <begin position="1"/>
        <end position="10"/>
    </location>
</feature>
<evidence type="ECO:0000256" key="2">
    <source>
        <dbReference type="SAM" id="Phobius"/>
    </source>
</evidence>
<keyword evidence="2" id="KW-0812">Transmembrane</keyword>
<protein>
    <recommendedName>
        <fullName evidence="5">DUF3558 domain-containing protein</fullName>
    </recommendedName>
</protein>
<evidence type="ECO:0008006" key="5">
    <source>
        <dbReference type="Google" id="ProtNLM"/>
    </source>
</evidence>
<evidence type="ECO:0000256" key="1">
    <source>
        <dbReference type="SAM" id="MobiDB-lite"/>
    </source>
</evidence>
<name>A0ABV9AWR2_9ACTN</name>
<proteinExistence type="predicted"/>
<evidence type="ECO:0000313" key="4">
    <source>
        <dbReference type="Proteomes" id="UP001595839"/>
    </source>
</evidence>
<dbReference type="EMBL" id="JBHSFK010000026">
    <property type="protein sequence ID" value="MFC4504368.1"/>
    <property type="molecule type" value="Genomic_DNA"/>
</dbReference>
<comment type="caution">
    <text evidence="3">The sequence shown here is derived from an EMBL/GenBank/DDBJ whole genome shotgun (WGS) entry which is preliminary data.</text>
</comment>
<reference evidence="4" key="1">
    <citation type="journal article" date="2019" name="Int. J. Syst. Evol. Microbiol.">
        <title>The Global Catalogue of Microorganisms (GCM) 10K type strain sequencing project: providing services to taxonomists for standard genome sequencing and annotation.</title>
        <authorList>
            <consortium name="The Broad Institute Genomics Platform"/>
            <consortium name="The Broad Institute Genome Sequencing Center for Infectious Disease"/>
            <person name="Wu L."/>
            <person name="Ma J."/>
        </authorList>
    </citation>
    <scope>NUCLEOTIDE SEQUENCE [LARGE SCALE GENOMIC DNA]</scope>
    <source>
        <strain evidence="4">CGMCC 4.7177</strain>
    </source>
</reference>
<accession>A0ABV9AWR2</accession>
<keyword evidence="2" id="KW-0472">Membrane</keyword>